<accession>A0A2T7URR8</accession>
<dbReference type="AlphaFoldDB" id="A0A2T7URR8"/>
<evidence type="ECO:0000313" key="1">
    <source>
        <dbReference type="EMBL" id="PVE47329.1"/>
    </source>
</evidence>
<keyword evidence="2" id="KW-1185">Reference proteome</keyword>
<evidence type="ECO:0000313" key="2">
    <source>
        <dbReference type="Proteomes" id="UP000244810"/>
    </source>
</evidence>
<dbReference type="Proteomes" id="UP000244810">
    <property type="component" value="Unassembled WGS sequence"/>
</dbReference>
<gene>
    <name evidence="1" type="ORF">DDE23_10775</name>
</gene>
<proteinExistence type="predicted"/>
<dbReference type="RefSeq" id="WP_107753594.1">
    <property type="nucleotide sequence ID" value="NZ_QBKF01000010.1"/>
</dbReference>
<protein>
    <submittedName>
        <fullName evidence="1">Uncharacterized protein</fullName>
    </submittedName>
</protein>
<organism evidence="1 2">
    <name type="scientific">Pararhodobacter aggregans</name>
    <dbReference type="NCBI Taxonomy" id="404875"/>
    <lineage>
        <taxon>Bacteria</taxon>
        <taxon>Pseudomonadati</taxon>
        <taxon>Pseudomonadota</taxon>
        <taxon>Alphaproteobacteria</taxon>
        <taxon>Rhodobacterales</taxon>
        <taxon>Paracoccaceae</taxon>
        <taxon>Pararhodobacter</taxon>
    </lineage>
</organism>
<reference evidence="1 2" key="1">
    <citation type="journal article" date="2011" name="Syst. Appl. Microbiol.">
        <title>Defluviimonas denitrificans gen. nov., sp. nov., and Pararhodobacter aggregans gen. nov., sp. nov., non-phototrophic Rhodobacteraceae from the biofilter of a marine aquaculture.</title>
        <authorList>
            <person name="Foesel B.U."/>
            <person name="Drake H.L."/>
            <person name="Schramm A."/>
        </authorList>
    </citation>
    <scope>NUCLEOTIDE SEQUENCE [LARGE SCALE GENOMIC DNA]</scope>
    <source>
        <strain evidence="1 2">D1-19</strain>
    </source>
</reference>
<name>A0A2T7URR8_9RHOB</name>
<sequence length="141" mass="15077">MSMPQQTLVRFDVNKAAAGAVSGPLTSGAMVAYVQSLLVAAGWHATEPVEQLVEEVWTCAFDSKGAPFRLAGQLGQPSEDQAELWCAAMISMGRETRFSLFDWIRGRNRADPVADAEAPEAALAILGRAPGIRNVTVVDAF</sequence>
<comment type="caution">
    <text evidence="1">The sequence shown here is derived from an EMBL/GenBank/DDBJ whole genome shotgun (WGS) entry which is preliminary data.</text>
</comment>
<dbReference type="EMBL" id="QDDR01000005">
    <property type="protein sequence ID" value="PVE47329.1"/>
    <property type="molecule type" value="Genomic_DNA"/>
</dbReference>